<dbReference type="Pfam" id="PF14416">
    <property type="entry name" value="PMR5N"/>
    <property type="match status" value="1"/>
</dbReference>
<dbReference type="AlphaFoldDB" id="A0A834YDZ9"/>
<dbReference type="GO" id="GO:0016413">
    <property type="term" value="F:O-acetyltransferase activity"/>
    <property type="evidence" value="ECO:0007669"/>
    <property type="project" value="InterPro"/>
</dbReference>
<evidence type="ECO:0000313" key="10">
    <source>
        <dbReference type="EMBL" id="KAF8377625.1"/>
    </source>
</evidence>
<proteinExistence type="inferred from homology"/>
<evidence type="ECO:0000256" key="3">
    <source>
        <dbReference type="ARBA" id="ARBA00022692"/>
    </source>
</evidence>
<dbReference type="InterPro" id="IPR025846">
    <property type="entry name" value="TBL_N"/>
</dbReference>
<keyword evidence="4" id="KW-0735">Signal-anchor</keyword>
<evidence type="ECO:0000256" key="5">
    <source>
        <dbReference type="ARBA" id="ARBA00022989"/>
    </source>
</evidence>
<protein>
    <recommendedName>
        <fullName evidence="12">Trichome birefringence-like N-terminal domain-containing protein</fullName>
    </recommendedName>
</protein>
<feature type="domain" description="Trichome birefringence-like C-terminal" evidence="8">
    <location>
        <begin position="64"/>
        <end position="192"/>
    </location>
</feature>
<evidence type="ECO:0000256" key="6">
    <source>
        <dbReference type="ARBA" id="ARBA00023136"/>
    </source>
</evidence>
<dbReference type="OrthoDB" id="630188at2759"/>
<comment type="similarity">
    <text evidence="2">Belongs to the PC-esterase family. TBL subfamily.</text>
</comment>
<sequence>MENSQKKRLCDYSHGMWIYDPTMRSTRYDNSCKEIFKGWNCISSNKSNVPDIIKWRWRPKNCDLPSFDPVRFLQRFRNTNIGFVGDSLNRNMFVSLVCTLKRVSSAVKKWRPAGADRGFTFLRYNITVAYHRTNLLARYGRWSANADGGILESVGYKQGFRVDVDSPEGTWAEAPSFHDILILNTGHWWSANADGGILESVGYKQGFRVDVDSPEGTWAEAPSFHDILILNTGHCSKFGFNSYFQVVGPSKFDPIKSPMLFFIKGLPVIPPIDPVVGLDMVLKHMQENTSSSFLTDYASNLSLMYLGAVLLVAILALPIQTLFVENGMRPGTIKFFRTQSPRHFEGGDWDQVGSCQHVQPLLPEQSFLHASVVSLPFPATLFNSGVQHKWHILLSFEKVEQLFSLKNNGTNVEARLVNQHLYKALKGSSFRIVEITHE</sequence>
<evidence type="ECO:0000313" key="11">
    <source>
        <dbReference type="Proteomes" id="UP000655225"/>
    </source>
</evidence>
<accession>A0A834YDZ9</accession>
<reference evidence="10 11" key="1">
    <citation type="submission" date="2020-04" db="EMBL/GenBank/DDBJ databases">
        <title>Plant Genome Project.</title>
        <authorList>
            <person name="Zhang R.-G."/>
        </authorList>
    </citation>
    <scope>NUCLEOTIDE SEQUENCE [LARGE SCALE GENOMIC DNA]</scope>
    <source>
        <strain evidence="10">YNK0</strain>
        <tissue evidence="10">Leaf</tissue>
    </source>
</reference>
<dbReference type="PANTHER" id="PTHR32285">
    <property type="entry name" value="PROTEIN TRICHOME BIREFRINGENCE-LIKE 9-RELATED"/>
    <property type="match status" value="1"/>
</dbReference>
<dbReference type="GO" id="GO:0005794">
    <property type="term" value="C:Golgi apparatus"/>
    <property type="evidence" value="ECO:0007669"/>
    <property type="project" value="TreeGrafter"/>
</dbReference>
<dbReference type="GO" id="GO:0016020">
    <property type="term" value="C:membrane"/>
    <property type="evidence" value="ECO:0007669"/>
    <property type="project" value="UniProtKB-SubCell"/>
</dbReference>
<evidence type="ECO:0008006" key="12">
    <source>
        <dbReference type="Google" id="ProtNLM"/>
    </source>
</evidence>
<dbReference type="Pfam" id="PF13839">
    <property type="entry name" value="PC-Esterase"/>
    <property type="match status" value="1"/>
</dbReference>
<evidence type="ECO:0000256" key="2">
    <source>
        <dbReference type="ARBA" id="ARBA00007727"/>
    </source>
</evidence>
<feature type="transmembrane region" description="Helical" evidence="7">
    <location>
        <begin position="303"/>
        <end position="324"/>
    </location>
</feature>
<evidence type="ECO:0000259" key="9">
    <source>
        <dbReference type="Pfam" id="PF14416"/>
    </source>
</evidence>
<comment type="subcellular location">
    <subcellularLocation>
        <location evidence="1">Membrane</location>
        <topology evidence="1">Single-pass membrane protein</topology>
    </subcellularLocation>
</comment>
<evidence type="ECO:0000256" key="1">
    <source>
        <dbReference type="ARBA" id="ARBA00004167"/>
    </source>
</evidence>
<dbReference type="EMBL" id="JABCRI010000024">
    <property type="protein sequence ID" value="KAF8377625.1"/>
    <property type="molecule type" value="Genomic_DNA"/>
</dbReference>
<organism evidence="10 11">
    <name type="scientific">Tetracentron sinense</name>
    <name type="common">Spur-leaf</name>
    <dbReference type="NCBI Taxonomy" id="13715"/>
    <lineage>
        <taxon>Eukaryota</taxon>
        <taxon>Viridiplantae</taxon>
        <taxon>Streptophyta</taxon>
        <taxon>Embryophyta</taxon>
        <taxon>Tracheophyta</taxon>
        <taxon>Spermatophyta</taxon>
        <taxon>Magnoliopsida</taxon>
        <taxon>Trochodendrales</taxon>
        <taxon>Trochodendraceae</taxon>
        <taxon>Tetracentron</taxon>
    </lineage>
</organism>
<dbReference type="Proteomes" id="UP000655225">
    <property type="component" value="Unassembled WGS sequence"/>
</dbReference>
<feature type="domain" description="Trichome birefringence-like N-terminal" evidence="9">
    <location>
        <begin position="10"/>
        <end position="63"/>
    </location>
</feature>
<dbReference type="InterPro" id="IPR029962">
    <property type="entry name" value="TBL"/>
</dbReference>
<gene>
    <name evidence="10" type="ORF">HHK36_031007</name>
</gene>
<evidence type="ECO:0000256" key="4">
    <source>
        <dbReference type="ARBA" id="ARBA00022968"/>
    </source>
</evidence>
<evidence type="ECO:0000259" key="8">
    <source>
        <dbReference type="Pfam" id="PF13839"/>
    </source>
</evidence>
<keyword evidence="3 7" id="KW-0812">Transmembrane</keyword>
<keyword evidence="11" id="KW-1185">Reference proteome</keyword>
<dbReference type="InterPro" id="IPR026057">
    <property type="entry name" value="TBL_C"/>
</dbReference>
<dbReference type="OMA" id="MAXLASK"/>
<comment type="caution">
    <text evidence="10">The sequence shown here is derived from an EMBL/GenBank/DDBJ whole genome shotgun (WGS) entry which is preliminary data.</text>
</comment>
<name>A0A834YDZ9_TETSI</name>
<keyword evidence="6 7" id="KW-0472">Membrane</keyword>
<evidence type="ECO:0000256" key="7">
    <source>
        <dbReference type="SAM" id="Phobius"/>
    </source>
</evidence>
<keyword evidence="5 7" id="KW-1133">Transmembrane helix</keyword>
<dbReference type="PANTHER" id="PTHR32285:SF12">
    <property type="entry name" value="PROTEIN TRICHOME BIREFRINGENCE-LIKE 13"/>
    <property type="match status" value="1"/>
</dbReference>